<evidence type="ECO:0000313" key="3">
    <source>
        <dbReference type="EMBL" id="EXX86002.1"/>
    </source>
</evidence>
<evidence type="ECO:0000256" key="1">
    <source>
        <dbReference type="SAM" id="MobiDB-lite"/>
    </source>
</evidence>
<reference evidence="3 4" key="1">
    <citation type="submission" date="2014-02" db="EMBL/GenBank/DDBJ databases">
        <title>Genome sequence of Paenibacillus darwinianus reveals adaptive mechanisms for survival in Antarctic soils.</title>
        <authorList>
            <person name="Dsouza M."/>
            <person name="Taylor M.W."/>
            <person name="Turner S.J."/>
            <person name="Aislabie J."/>
        </authorList>
    </citation>
    <scope>NUCLEOTIDE SEQUENCE [LARGE SCALE GENOMIC DNA]</scope>
    <source>
        <strain evidence="3 4">CE1</strain>
    </source>
</reference>
<dbReference type="SUPFAM" id="SSF49785">
    <property type="entry name" value="Galactose-binding domain-like"/>
    <property type="match status" value="1"/>
</dbReference>
<keyword evidence="2" id="KW-0732">Signal</keyword>
<dbReference type="InterPro" id="IPR008979">
    <property type="entry name" value="Galactose-bd-like_sf"/>
</dbReference>
<dbReference type="RefSeq" id="WP_036584713.1">
    <property type="nucleotide sequence ID" value="NZ_KK082175.1"/>
</dbReference>
<name>A0A9W5W6L3_9BACL</name>
<feature type="region of interest" description="Disordered" evidence="1">
    <location>
        <begin position="1247"/>
        <end position="1268"/>
    </location>
</feature>
<dbReference type="SUPFAM" id="SSF48208">
    <property type="entry name" value="Six-hairpin glycosidases"/>
    <property type="match status" value="1"/>
</dbReference>
<evidence type="ECO:0000256" key="2">
    <source>
        <dbReference type="SAM" id="SignalP"/>
    </source>
</evidence>
<dbReference type="Proteomes" id="UP000053750">
    <property type="component" value="Unassembled WGS sequence"/>
</dbReference>
<feature type="chain" id="PRO_5040805474" description="Bacterial Ig domain-containing protein" evidence="2">
    <location>
        <begin position="27"/>
        <end position="1268"/>
    </location>
</feature>
<feature type="signal peptide" evidence="2">
    <location>
        <begin position="1"/>
        <end position="26"/>
    </location>
</feature>
<feature type="compositionally biased region" description="Basic and acidic residues" evidence="1">
    <location>
        <begin position="1252"/>
        <end position="1268"/>
    </location>
</feature>
<dbReference type="Gene3D" id="2.60.120.260">
    <property type="entry name" value="Galactose-binding domain-like"/>
    <property type="match status" value="1"/>
</dbReference>
<keyword evidence="4" id="KW-1185">Reference proteome</keyword>
<comment type="caution">
    <text evidence="3">The sequence shown here is derived from an EMBL/GenBank/DDBJ whole genome shotgun (WGS) entry which is preliminary data.</text>
</comment>
<dbReference type="SUPFAM" id="SSF63446">
    <property type="entry name" value="Type I dockerin domain"/>
    <property type="match status" value="1"/>
</dbReference>
<dbReference type="OrthoDB" id="9795873at2"/>
<gene>
    <name evidence="3" type="ORF">BG53_07180</name>
</gene>
<dbReference type="GO" id="GO:0000272">
    <property type="term" value="P:polysaccharide catabolic process"/>
    <property type="evidence" value="ECO:0007669"/>
    <property type="project" value="InterPro"/>
</dbReference>
<dbReference type="Gene3D" id="1.10.1330.10">
    <property type="entry name" value="Dockerin domain"/>
    <property type="match status" value="1"/>
</dbReference>
<organism evidence="3 4">
    <name type="scientific">Paenibacillus darwinianus</name>
    <dbReference type="NCBI Taxonomy" id="1380763"/>
    <lineage>
        <taxon>Bacteria</taxon>
        <taxon>Bacillati</taxon>
        <taxon>Bacillota</taxon>
        <taxon>Bacilli</taxon>
        <taxon>Bacillales</taxon>
        <taxon>Paenibacillaceae</taxon>
        <taxon>Paenibacillus</taxon>
    </lineage>
</organism>
<dbReference type="InterPro" id="IPR036439">
    <property type="entry name" value="Dockerin_dom_sf"/>
</dbReference>
<proteinExistence type="predicted"/>
<dbReference type="InterPro" id="IPR008928">
    <property type="entry name" value="6-hairpin_glycosidase_sf"/>
</dbReference>
<evidence type="ECO:0008006" key="5">
    <source>
        <dbReference type="Google" id="ProtNLM"/>
    </source>
</evidence>
<dbReference type="EMBL" id="JFHU01000204">
    <property type="protein sequence ID" value="EXX86002.1"/>
    <property type="molecule type" value="Genomic_DNA"/>
</dbReference>
<dbReference type="AlphaFoldDB" id="A0A9W5W6L3"/>
<sequence length="1268" mass="136180">MKKHIAAWLMLCLVLGVTVVPGGGYAAETSIVNYAVENGDLAEGLRGWDTGDASKFTTEQHLTLKQGAALWRPIAITGGEGAPSAGDTVYARATVVLNSDVTVDDNVLIRMNAGGTLAEINDFTGVERGREVELTTRFIGDGGVIPAGQSDLWIEIHNDTPGTIELAKLEVWGERDEDGAGGAAAVIKPYATYDFAEGMAGWEHNGADKSYLTGSLLMQPGAAAWRSVPFGSGNDRPAAGDKVSVRTELFAADGVNRTDGVFVRVHDAKGTQIDVDNIADTPRGVWFEARDASRSNGGVLRDDASEIWIELHNETDKPVRIRNVAISAEREESMTKYDVNGDGTVDELDEQALQAMVDRGGAGEADLRFDYDADGELTGKDVSFFRKYGLKRADEVYLNLKHFNFMNEKITLDGVPMFVTHLYSEPIDRGDLTKGYEWVGDPQEGFSAVDDVSRAVIAYVEHYKTYGDAYSYDMIKRGLEFLMWMQYEDGDFDNFVAKDPDGTIYVKDSQSSQKSFSWWAVRAYEAMGTALPQLADADAALAERVEDRLELSLNRLKQKTDPAYGEYYTVGDVKAAKWLLMGDVWVSSLAVNALKQHYDAASDPAVKAAIRDSMRKLGEGIYLAQGGSSFRDFPYGGIMHLYNGSTNPDLWEEWGSIQVRALAFAGQIAGERQWIETAELAADSFLSDLLISGRAEKLSPNKKPYPLINYGTASYVDNLLALYEVTGKEKYAALAGIAGSWWTGNNVRNFPMFDQKNGYAYDGLYVTEVNINSGGESVDEALRALLRIQKNPVARSYLQGVTTSAVKAATIEIEKLYMDAAPPDSQVALPDGELNAPEKALVTQAADSGTDEAKIYADALQVGAGTEIYPGWKGQQTVFVVANGHNNIRLIDGGSIASEIPVGGGEGQFAVGDSVKLQFNGRIEFDTALRAEVAAVDSAGAETIVADANDMRYHARTWYSGVGAVKTTPRAAIPAGTVKLVVRFIVDVNNPNPHEGYASIADVKIFKMSVPEVRYANPDVSGGGYVGMPVGQSKTYTVTVPQTGVYDIMLSSVAAGGEGSASKVAVGFDEGAVLTVPLSGAPEGRVTMKRIGTVTLAAGEHELHLANPSDSATANIDALVLYPVETSLVVSTPNGRQTAVVRDSVSGTLFVGTPEQATTRDRIALERGNETVSPGKKAAVAGKVTDAFGKVVSGRKLTITVGGRSAQATTSKNGEFKAVVKLPDTIGLGRHRVTVTSASGEGTAWIEVAAKSGDRDHDGDDDRARERE</sequence>
<evidence type="ECO:0000313" key="4">
    <source>
        <dbReference type="Proteomes" id="UP000053750"/>
    </source>
</evidence>
<accession>A0A9W5W6L3</accession>
<protein>
    <recommendedName>
        <fullName evidence="5">Bacterial Ig domain-containing protein</fullName>
    </recommendedName>
</protein>